<evidence type="ECO:0000256" key="7">
    <source>
        <dbReference type="ARBA" id="ARBA00023204"/>
    </source>
</evidence>
<comment type="similarity">
    <text evidence="2 9">Belongs to the MGMT family.</text>
</comment>
<dbReference type="Gene3D" id="1.10.10.10">
    <property type="entry name" value="Winged helix-like DNA-binding domain superfamily/Winged helix DNA-binding domain"/>
    <property type="match status" value="1"/>
</dbReference>
<dbReference type="InterPro" id="IPR008332">
    <property type="entry name" value="MethylG_MeTrfase_N"/>
</dbReference>
<proteinExistence type="inferred from homology"/>
<dbReference type="Pfam" id="PF01035">
    <property type="entry name" value="DNA_binding_1"/>
    <property type="match status" value="1"/>
</dbReference>
<dbReference type="RefSeq" id="WP_110067503.1">
    <property type="nucleotide sequence ID" value="NZ_QGTW01000020.1"/>
</dbReference>
<accession>A0A2V2ZKN1</accession>
<dbReference type="HAMAP" id="MF_00772">
    <property type="entry name" value="OGT"/>
    <property type="match status" value="1"/>
</dbReference>
<evidence type="ECO:0000313" key="13">
    <source>
        <dbReference type="Proteomes" id="UP000247150"/>
    </source>
</evidence>
<dbReference type="OrthoDB" id="9802228at2"/>
<comment type="catalytic activity">
    <reaction evidence="1 9">
        <text>a 4-O-methyl-thymidine in DNA + L-cysteinyl-[protein] = a thymidine in DNA + S-methyl-L-cysteinyl-[protein]</text>
        <dbReference type="Rhea" id="RHEA:53428"/>
        <dbReference type="Rhea" id="RHEA-COMP:10131"/>
        <dbReference type="Rhea" id="RHEA-COMP:10132"/>
        <dbReference type="Rhea" id="RHEA-COMP:13555"/>
        <dbReference type="Rhea" id="RHEA-COMP:13556"/>
        <dbReference type="ChEBI" id="CHEBI:29950"/>
        <dbReference type="ChEBI" id="CHEBI:82612"/>
        <dbReference type="ChEBI" id="CHEBI:137386"/>
        <dbReference type="ChEBI" id="CHEBI:137387"/>
        <dbReference type="EC" id="2.1.1.63"/>
    </reaction>
</comment>
<feature type="active site" description="Nucleophile; methyl group acceptor" evidence="9">
    <location>
        <position position="132"/>
    </location>
</feature>
<dbReference type="GO" id="GO:0006307">
    <property type="term" value="P:DNA alkylation repair"/>
    <property type="evidence" value="ECO:0007669"/>
    <property type="project" value="UniProtKB-UniRule"/>
</dbReference>
<feature type="domain" description="Methylated-DNA-[protein]-cysteine S-methyltransferase DNA binding" evidence="10">
    <location>
        <begin position="82"/>
        <end position="162"/>
    </location>
</feature>
<dbReference type="Pfam" id="PF02870">
    <property type="entry name" value="Methyltransf_1N"/>
    <property type="match status" value="1"/>
</dbReference>
<dbReference type="GO" id="GO:0032259">
    <property type="term" value="P:methylation"/>
    <property type="evidence" value="ECO:0007669"/>
    <property type="project" value="UniProtKB-KW"/>
</dbReference>
<feature type="domain" description="Methylguanine DNA methyltransferase ribonuclease-like" evidence="11">
    <location>
        <begin position="6"/>
        <end position="77"/>
    </location>
</feature>
<dbReference type="PANTHER" id="PTHR10815:SF5">
    <property type="entry name" value="METHYLATED-DNA--PROTEIN-CYSTEINE METHYLTRANSFERASE"/>
    <property type="match status" value="1"/>
</dbReference>
<sequence length="166" mass="18893">MNSRIYSKTESPIGEIYIVIEEQLLSAVYIGEEDFLVGEEKFQLKFDPSNPLLKKCKLQIDEYFKGQRKEFDLPVDPQGTIFQRAVWKELSLIPFGETRSYQDIALKIGKEKAVRAIGQANKANRLPIIIPCHRVIGKNKSLTGYAGTRTDIKEKLLSLEGARFKS</sequence>
<evidence type="ECO:0000256" key="8">
    <source>
        <dbReference type="ARBA" id="ARBA00049348"/>
    </source>
</evidence>
<keyword evidence="5 9" id="KW-0808">Transferase</keyword>
<comment type="subcellular location">
    <subcellularLocation>
        <location evidence="9">Cytoplasm</location>
    </subcellularLocation>
</comment>
<keyword evidence="6 9" id="KW-0227">DNA damage</keyword>
<evidence type="ECO:0000259" key="10">
    <source>
        <dbReference type="Pfam" id="PF01035"/>
    </source>
</evidence>
<evidence type="ECO:0000256" key="6">
    <source>
        <dbReference type="ARBA" id="ARBA00022763"/>
    </source>
</evidence>
<dbReference type="EMBL" id="QGTW01000020">
    <property type="protein sequence ID" value="PWW19496.1"/>
    <property type="molecule type" value="Genomic_DNA"/>
</dbReference>
<evidence type="ECO:0000256" key="4">
    <source>
        <dbReference type="ARBA" id="ARBA00022603"/>
    </source>
</evidence>
<evidence type="ECO:0000256" key="1">
    <source>
        <dbReference type="ARBA" id="ARBA00001286"/>
    </source>
</evidence>
<evidence type="ECO:0000256" key="2">
    <source>
        <dbReference type="ARBA" id="ARBA00008711"/>
    </source>
</evidence>
<dbReference type="EC" id="2.1.1.63" evidence="9"/>
<evidence type="ECO:0000256" key="5">
    <source>
        <dbReference type="ARBA" id="ARBA00022679"/>
    </source>
</evidence>
<dbReference type="NCBIfam" id="TIGR00589">
    <property type="entry name" value="ogt"/>
    <property type="match status" value="1"/>
</dbReference>
<dbReference type="InterPro" id="IPR023546">
    <property type="entry name" value="MGMT"/>
</dbReference>
<dbReference type="AlphaFoldDB" id="A0A2V2ZKN1"/>
<dbReference type="InterPro" id="IPR001497">
    <property type="entry name" value="MethylDNA_cys_MeTrfase_AS"/>
</dbReference>
<protein>
    <recommendedName>
        <fullName evidence="9">Methylated-DNA--protein-cysteine methyltransferase</fullName>
        <ecNumber evidence="9">2.1.1.63</ecNumber>
    </recommendedName>
    <alternativeName>
        <fullName evidence="9">6-O-methylguanine-DNA methyltransferase</fullName>
        <shortName evidence="9">MGMT</shortName>
    </alternativeName>
    <alternativeName>
        <fullName evidence="9">O-6-methylguanine-DNA-alkyltransferase</fullName>
    </alternativeName>
</protein>
<keyword evidence="7 9" id="KW-0234">DNA repair</keyword>
<gene>
    <name evidence="12" type="ORF">DFO73_12067</name>
</gene>
<dbReference type="PROSITE" id="PS00374">
    <property type="entry name" value="MGMT"/>
    <property type="match status" value="1"/>
</dbReference>
<dbReference type="Proteomes" id="UP000247150">
    <property type="component" value="Unassembled WGS sequence"/>
</dbReference>
<dbReference type="InterPro" id="IPR036631">
    <property type="entry name" value="MGMT_N_sf"/>
</dbReference>
<dbReference type="SUPFAM" id="SSF53155">
    <property type="entry name" value="Methylated DNA-protein cysteine methyltransferase domain"/>
    <property type="match status" value="1"/>
</dbReference>
<comment type="miscellaneous">
    <text evidence="9">This enzyme catalyzes only one turnover and therefore is not strictly catalytic. According to one definition, an enzyme is a biocatalyst that acts repeatedly and over many reaction cycles.</text>
</comment>
<comment type="caution">
    <text evidence="12">The sequence shown here is derived from an EMBL/GenBank/DDBJ whole genome shotgun (WGS) entry which is preliminary data.</text>
</comment>
<evidence type="ECO:0000256" key="9">
    <source>
        <dbReference type="HAMAP-Rule" id="MF_00772"/>
    </source>
</evidence>
<dbReference type="Gene3D" id="3.30.160.70">
    <property type="entry name" value="Methylated DNA-protein cysteine methyltransferase domain"/>
    <property type="match status" value="1"/>
</dbReference>
<dbReference type="InterPro" id="IPR036217">
    <property type="entry name" value="MethylDNA_cys_MeTrfase_DNAb"/>
</dbReference>
<comment type="function">
    <text evidence="9">Involved in the cellular defense against the biological effects of O6-methylguanine (O6-MeG) and O4-methylthymine (O4-MeT) in DNA. Repairs the methylated nucleobase in DNA by stoichiometrically transferring the methyl group to a cysteine residue in the enzyme. This is a suicide reaction: the enzyme is irreversibly inactivated.</text>
</comment>
<dbReference type="GO" id="GO:0005737">
    <property type="term" value="C:cytoplasm"/>
    <property type="evidence" value="ECO:0007669"/>
    <property type="project" value="UniProtKB-SubCell"/>
</dbReference>
<evidence type="ECO:0000313" key="12">
    <source>
        <dbReference type="EMBL" id="PWW19496.1"/>
    </source>
</evidence>
<name>A0A2V2ZKN1_9BACI</name>
<dbReference type="InterPro" id="IPR014048">
    <property type="entry name" value="MethylDNA_cys_MeTrfase_DNA-bd"/>
</dbReference>
<organism evidence="12 13">
    <name type="scientific">Cytobacillus oceanisediminis</name>
    <dbReference type="NCBI Taxonomy" id="665099"/>
    <lineage>
        <taxon>Bacteria</taxon>
        <taxon>Bacillati</taxon>
        <taxon>Bacillota</taxon>
        <taxon>Bacilli</taxon>
        <taxon>Bacillales</taxon>
        <taxon>Bacillaceae</taxon>
        <taxon>Cytobacillus</taxon>
    </lineage>
</organism>
<dbReference type="GO" id="GO:0003908">
    <property type="term" value="F:methylated-DNA-[protein]-cysteine S-methyltransferase activity"/>
    <property type="evidence" value="ECO:0007669"/>
    <property type="project" value="UniProtKB-UniRule"/>
</dbReference>
<dbReference type="InterPro" id="IPR036388">
    <property type="entry name" value="WH-like_DNA-bd_sf"/>
</dbReference>
<dbReference type="CDD" id="cd06445">
    <property type="entry name" value="ATase"/>
    <property type="match status" value="1"/>
</dbReference>
<comment type="catalytic activity">
    <reaction evidence="8 9">
        <text>a 6-O-methyl-2'-deoxyguanosine in DNA + L-cysteinyl-[protein] = S-methyl-L-cysteinyl-[protein] + a 2'-deoxyguanosine in DNA</text>
        <dbReference type="Rhea" id="RHEA:24000"/>
        <dbReference type="Rhea" id="RHEA-COMP:10131"/>
        <dbReference type="Rhea" id="RHEA-COMP:10132"/>
        <dbReference type="Rhea" id="RHEA-COMP:11367"/>
        <dbReference type="Rhea" id="RHEA-COMP:11368"/>
        <dbReference type="ChEBI" id="CHEBI:29950"/>
        <dbReference type="ChEBI" id="CHEBI:82612"/>
        <dbReference type="ChEBI" id="CHEBI:85445"/>
        <dbReference type="ChEBI" id="CHEBI:85448"/>
        <dbReference type="EC" id="2.1.1.63"/>
    </reaction>
</comment>
<evidence type="ECO:0000256" key="3">
    <source>
        <dbReference type="ARBA" id="ARBA00022490"/>
    </source>
</evidence>
<evidence type="ECO:0000259" key="11">
    <source>
        <dbReference type="Pfam" id="PF02870"/>
    </source>
</evidence>
<dbReference type="PANTHER" id="PTHR10815">
    <property type="entry name" value="METHYLATED-DNA--PROTEIN-CYSTEINE METHYLTRANSFERASE"/>
    <property type="match status" value="1"/>
</dbReference>
<keyword evidence="3 9" id="KW-0963">Cytoplasm</keyword>
<dbReference type="SUPFAM" id="SSF46767">
    <property type="entry name" value="Methylated DNA-protein cysteine methyltransferase, C-terminal domain"/>
    <property type="match status" value="1"/>
</dbReference>
<reference evidence="12 13" key="1">
    <citation type="submission" date="2018-05" db="EMBL/GenBank/DDBJ databases">
        <title>Freshwater and sediment microbial communities from various areas in North America, analyzing microbe dynamics in response to fracking.</title>
        <authorList>
            <person name="Lamendella R."/>
        </authorList>
    </citation>
    <scope>NUCLEOTIDE SEQUENCE [LARGE SCALE GENOMIC DNA]</scope>
    <source>
        <strain evidence="12 13">15_TX</strain>
    </source>
</reference>
<dbReference type="FunFam" id="1.10.10.10:FF:000214">
    <property type="entry name" value="Methylated-DNA--protein-cysteine methyltransferase"/>
    <property type="match status" value="1"/>
</dbReference>
<keyword evidence="4 9" id="KW-0489">Methyltransferase</keyword>